<keyword evidence="3" id="KW-0998">Cell outer membrane</keyword>
<dbReference type="InterPro" id="IPR050330">
    <property type="entry name" value="Bact_OuterMem_StrucFunc"/>
</dbReference>
<evidence type="ECO:0000256" key="4">
    <source>
        <dbReference type="PROSITE-ProRule" id="PRU00473"/>
    </source>
</evidence>
<evidence type="ECO:0000256" key="1">
    <source>
        <dbReference type="ARBA" id="ARBA00004442"/>
    </source>
</evidence>
<gene>
    <name evidence="6" type="ORF">JCM16775_1566</name>
</gene>
<dbReference type="PANTHER" id="PTHR30329:SF21">
    <property type="entry name" value="LIPOPROTEIN YIAD-RELATED"/>
    <property type="match status" value="1"/>
</dbReference>
<evidence type="ECO:0000259" key="5">
    <source>
        <dbReference type="PROSITE" id="PS51123"/>
    </source>
</evidence>
<keyword evidence="2 4" id="KW-0472">Membrane</keyword>
<dbReference type="EMBL" id="AP019823">
    <property type="protein sequence ID" value="BBM38856.1"/>
    <property type="molecule type" value="Genomic_DNA"/>
</dbReference>
<dbReference type="PROSITE" id="PS51123">
    <property type="entry name" value="OMPA_2"/>
    <property type="match status" value="1"/>
</dbReference>
<dbReference type="GO" id="GO:0009279">
    <property type="term" value="C:cell outer membrane"/>
    <property type="evidence" value="ECO:0007669"/>
    <property type="project" value="UniProtKB-SubCell"/>
</dbReference>
<dbReference type="InterPro" id="IPR006664">
    <property type="entry name" value="OMP_bac"/>
</dbReference>
<dbReference type="KEGG" id="lhf:JCM16775_1566"/>
<comment type="subcellular location">
    <subcellularLocation>
        <location evidence="1">Cell outer membrane</location>
    </subcellularLocation>
</comment>
<dbReference type="PRINTS" id="PR01021">
    <property type="entry name" value="OMPADOMAIN"/>
</dbReference>
<proteinExistence type="predicted"/>
<accession>A0A510JI45</accession>
<evidence type="ECO:0000256" key="2">
    <source>
        <dbReference type="ARBA" id="ARBA00023136"/>
    </source>
</evidence>
<dbReference type="InterPro" id="IPR006665">
    <property type="entry name" value="OmpA-like"/>
</dbReference>
<organism evidence="6 7">
    <name type="scientific">Leptotrichia hofstadii</name>
    <dbReference type="NCBI Taxonomy" id="157688"/>
    <lineage>
        <taxon>Bacteria</taxon>
        <taxon>Fusobacteriati</taxon>
        <taxon>Fusobacteriota</taxon>
        <taxon>Fusobacteriia</taxon>
        <taxon>Fusobacteriales</taxon>
        <taxon>Leptotrichiaceae</taxon>
        <taxon>Leptotrichia</taxon>
    </lineage>
</organism>
<reference evidence="6 7" key="1">
    <citation type="submission" date="2019-07" db="EMBL/GenBank/DDBJ databases">
        <title>Complete Genome Sequence of Leptotrichia hofstadii Strain JCM16775.</title>
        <authorList>
            <person name="Watanabe S."/>
            <person name="Cui L."/>
        </authorList>
    </citation>
    <scope>NUCLEOTIDE SEQUENCE [LARGE SCALE GENOMIC DNA]</scope>
    <source>
        <strain evidence="6 7">JCM16775</strain>
    </source>
</reference>
<dbReference type="OrthoDB" id="1149075at2"/>
<dbReference type="Proteomes" id="UP000321892">
    <property type="component" value="Chromosome"/>
</dbReference>
<dbReference type="RefSeq" id="WP_026746086.1">
    <property type="nucleotide sequence ID" value="NZ_AP019823.1"/>
</dbReference>
<dbReference type="SUPFAM" id="SSF103088">
    <property type="entry name" value="OmpA-like"/>
    <property type="match status" value="1"/>
</dbReference>
<dbReference type="PANTHER" id="PTHR30329">
    <property type="entry name" value="STATOR ELEMENT OF FLAGELLAR MOTOR COMPLEX"/>
    <property type="match status" value="1"/>
</dbReference>
<dbReference type="InterPro" id="IPR036737">
    <property type="entry name" value="OmpA-like_sf"/>
</dbReference>
<evidence type="ECO:0000313" key="6">
    <source>
        <dbReference type="EMBL" id="BBM38856.1"/>
    </source>
</evidence>
<dbReference type="AlphaFoldDB" id="A0A510JI45"/>
<name>A0A510JI45_9FUSO</name>
<feature type="domain" description="OmpA-like" evidence="5">
    <location>
        <begin position="150"/>
        <end position="267"/>
    </location>
</feature>
<keyword evidence="7" id="KW-1185">Reference proteome</keyword>
<evidence type="ECO:0000313" key="7">
    <source>
        <dbReference type="Proteomes" id="UP000321892"/>
    </source>
</evidence>
<sequence length="269" mass="29653">MKKPTLVAVSSMVAMAVPTVSEKMTTSDMRKDIIRANVADIQQDTANEVPTLDTPNPQKPMTTADDPDLITVALTQDGTGTRIVNNKPSGTYQTSGKNAVNLPQQKTQAVQNNQPVTAASAQSEAEQTTATVSEIQEKPINNPQKVQISKSEIITLRSNDLNFQKNSTDLKKEAYPVLRDIKDYIEKNDFLVSIIGYTDKSGVSSYNKRLSLRRAEKVSSKLIELGLSKDRVVDLIGRGESNPINTDDTEEGREGNRRVEFRFVKKGQV</sequence>
<dbReference type="CDD" id="cd07185">
    <property type="entry name" value="OmpA_C-like"/>
    <property type="match status" value="1"/>
</dbReference>
<dbReference type="Gene3D" id="3.30.1330.60">
    <property type="entry name" value="OmpA-like domain"/>
    <property type="match status" value="1"/>
</dbReference>
<dbReference type="Pfam" id="PF00691">
    <property type="entry name" value="OmpA"/>
    <property type="match status" value="1"/>
</dbReference>
<evidence type="ECO:0000256" key="3">
    <source>
        <dbReference type="ARBA" id="ARBA00023237"/>
    </source>
</evidence>
<protein>
    <submittedName>
        <fullName evidence="6">OmpA/MotB domain-containing protein</fullName>
    </submittedName>
</protein>